<protein>
    <submittedName>
        <fullName evidence="1">Uncharacterized protein</fullName>
    </submittedName>
</protein>
<accession>A0ABU9VYN9</accession>
<reference evidence="1 2" key="1">
    <citation type="submission" date="2024-04" db="EMBL/GenBank/DDBJ databases">
        <title>Genome sequencing and metabolic network reconstruction of aminoacids and betaine degradation by Anoxynatronum sibiricum.</title>
        <authorList>
            <person name="Detkova E.N."/>
            <person name="Boltjanskaja Y.V."/>
            <person name="Mardanov A.V."/>
            <person name="Kevbrin V."/>
        </authorList>
    </citation>
    <scope>NUCLEOTIDE SEQUENCE [LARGE SCALE GENOMIC DNA]</scope>
    <source>
        <strain evidence="1 2">Z-7981</strain>
    </source>
</reference>
<name>A0ABU9VYN9_9CLOT</name>
<comment type="caution">
    <text evidence="1">The sequence shown here is derived from an EMBL/GenBank/DDBJ whole genome shotgun (WGS) entry which is preliminary data.</text>
</comment>
<evidence type="ECO:0000313" key="2">
    <source>
        <dbReference type="Proteomes" id="UP001407405"/>
    </source>
</evidence>
<dbReference type="RefSeq" id="WP_343187533.1">
    <property type="nucleotide sequence ID" value="NZ_JBCITM010000038.1"/>
</dbReference>
<sequence length="111" mass="12803">MERQTISQLSQGVLAELEKLHYADITITHFRQSLFRIERYAIKKNEVFISDDLAKEYLFDGYGWDIGSNSTPTAHITSQLRVIRVLQFFEECGSIPKAHKRTGGRFFCACL</sequence>
<gene>
    <name evidence="1" type="ORF">AAIG11_17520</name>
</gene>
<keyword evidence="2" id="KW-1185">Reference proteome</keyword>
<dbReference type="Proteomes" id="UP001407405">
    <property type="component" value="Unassembled WGS sequence"/>
</dbReference>
<organism evidence="1 2">
    <name type="scientific">Anoxynatronum sibiricum</name>
    <dbReference type="NCBI Taxonomy" id="210623"/>
    <lineage>
        <taxon>Bacteria</taxon>
        <taxon>Bacillati</taxon>
        <taxon>Bacillota</taxon>
        <taxon>Clostridia</taxon>
        <taxon>Eubacteriales</taxon>
        <taxon>Clostridiaceae</taxon>
        <taxon>Anoxynatronum</taxon>
    </lineage>
</organism>
<evidence type="ECO:0000313" key="1">
    <source>
        <dbReference type="EMBL" id="MEN1762279.1"/>
    </source>
</evidence>
<proteinExistence type="predicted"/>
<dbReference type="EMBL" id="JBCITM010000038">
    <property type="protein sequence ID" value="MEN1762279.1"/>
    <property type="molecule type" value="Genomic_DNA"/>
</dbReference>